<evidence type="ECO:0000256" key="23">
    <source>
        <dbReference type="SAM" id="SignalP"/>
    </source>
</evidence>
<dbReference type="GO" id="GO:0000272">
    <property type="term" value="P:polysaccharide catabolic process"/>
    <property type="evidence" value="ECO:0007669"/>
    <property type="project" value="UniProtKB-KW"/>
</dbReference>
<evidence type="ECO:0000256" key="18">
    <source>
        <dbReference type="ARBA" id="ARBA00023316"/>
    </source>
</evidence>
<feature type="domain" description="NodB homology" evidence="24">
    <location>
        <begin position="133"/>
        <end position="322"/>
    </location>
</feature>
<dbReference type="CDD" id="cd10952">
    <property type="entry name" value="CE4_MrCDA_like"/>
    <property type="match status" value="1"/>
</dbReference>
<evidence type="ECO:0000256" key="5">
    <source>
        <dbReference type="ARBA" id="ARBA00022475"/>
    </source>
</evidence>
<keyword evidence="13" id="KW-0472">Membrane</keyword>
<dbReference type="PROSITE" id="PS51677">
    <property type="entry name" value="NODB"/>
    <property type="match status" value="1"/>
</dbReference>
<evidence type="ECO:0000256" key="21">
    <source>
        <dbReference type="ARBA" id="ARBA00048494"/>
    </source>
</evidence>
<keyword evidence="12" id="KW-0146">Chitin degradation</keyword>
<evidence type="ECO:0000256" key="16">
    <source>
        <dbReference type="ARBA" id="ARBA00023285"/>
    </source>
</evidence>
<dbReference type="InterPro" id="IPR050248">
    <property type="entry name" value="Polysacc_deacetylase_ArnD"/>
</dbReference>
<dbReference type="GO" id="GO:0006032">
    <property type="term" value="P:chitin catabolic process"/>
    <property type="evidence" value="ECO:0007669"/>
    <property type="project" value="UniProtKB-KW"/>
</dbReference>
<evidence type="ECO:0000256" key="22">
    <source>
        <dbReference type="SAM" id="MobiDB-lite"/>
    </source>
</evidence>
<feature type="chain" id="PRO_5030101508" description="chitin deacetylase" evidence="23">
    <location>
        <begin position="18"/>
        <end position="490"/>
    </location>
</feature>
<feature type="region of interest" description="Disordered" evidence="22">
    <location>
        <begin position="390"/>
        <end position="468"/>
    </location>
</feature>
<keyword evidence="10 23" id="KW-0732">Signal</keyword>
<evidence type="ECO:0000256" key="15">
    <source>
        <dbReference type="ARBA" id="ARBA00023277"/>
    </source>
</evidence>
<keyword evidence="11" id="KW-0378">Hydrolase</keyword>
<dbReference type="GO" id="GO:0004099">
    <property type="term" value="F:chitin deacetylase activity"/>
    <property type="evidence" value="ECO:0007669"/>
    <property type="project" value="UniProtKB-EC"/>
</dbReference>
<keyword evidence="5" id="KW-1003">Cell membrane</keyword>
<sequence length="490" mass="54231">MRINFIALLSIVSWTSAQETPQATKAVAPDQSGENAEQCTPYSAPIVQDNLGQFPPLWETAKIVQGDTTAQNKYDEIKQVIPSSIKPKGTHDGNISDVSYDASDPDCWFTSTKCTHPKVDGLSDDLATLSEPNTWGLGFDDGPNCSHNEFYNFLSDNDLTATMFYIGSNVMNWPHEAQRGREDGHELCVHTWSHHYMTSFDDEGAFAELYYSIQAIKLVTGVTPTCWRPPFGDIDDRIRIIAEGLGLRTVLWELDTNDWKMINGKTKDDVRKNYQDVFDAAERGVFKDHGTIVLTHEITAETMEMFIEMYPNIRDNFDYVVPLSVATNRTNLYVEEETERGEVFADYVNDHYGSTVNQATSINTNIHPNPTLTGWQGPLATIANPTVAEVEAATEPTTASSSSSSSAGSGSVSNDSGNDNEEDDEDDDEDDKTENKSDDNIPSQKSNPFVYNYPQNTHSNNGASSGGHTSITKPVFTMVALFVVTMSCIR</sequence>
<dbReference type="GO" id="GO:0046872">
    <property type="term" value="F:metal ion binding"/>
    <property type="evidence" value="ECO:0007669"/>
    <property type="project" value="UniProtKB-KW"/>
</dbReference>
<keyword evidence="15" id="KW-0119">Carbohydrate metabolism</keyword>
<evidence type="ECO:0000313" key="26">
    <source>
        <dbReference type="Proteomes" id="UP000306954"/>
    </source>
</evidence>
<dbReference type="AlphaFoldDB" id="A0A4T0HZM9"/>
<evidence type="ECO:0000256" key="12">
    <source>
        <dbReference type="ARBA" id="ARBA00023024"/>
    </source>
</evidence>
<feature type="signal peptide" evidence="23">
    <location>
        <begin position="1"/>
        <end position="17"/>
    </location>
</feature>
<evidence type="ECO:0000256" key="14">
    <source>
        <dbReference type="ARBA" id="ARBA00023180"/>
    </source>
</evidence>
<evidence type="ECO:0000256" key="11">
    <source>
        <dbReference type="ARBA" id="ARBA00022801"/>
    </source>
</evidence>
<keyword evidence="19" id="KW-0624">Polysaccharide degradation</keyword>
<keyword evidence="18" id="KW-0961">Cell wall biogenesis/degradation</keyword>
<comment type="similarity">
    <text evidence="4">Belongs to the polysaccharide deacetylase family.</text>
</comment>
<dbReference type="EMBL" id="SPOF01000038">
    <property type="protein sequence ID" value="TIB09728.1"/>
    <property type="molecule type" value="Genomic_DNA"/>
</dbReference>
<evidence type="ECO:0000256" key="17">
    <source>
        <dbReference type="ARBA" id="ARBA00023288"/>
    </source>
</evidence>
<evidence type="ECO:0000256" key="19">
    <source>
        <dbReference type="ARBA" id="ARBA00023326"/>
    </source>
</evidence>
<dbReference type="Pfam" id="PF01522">
    <property type="entry name" value="Polysacc_deac_1"/>
    <property type="match status" value="1"/>
</dbReference>
<comment type="cofactor">
    <cofactor evidence="1">
        <name>Co(2+)</name>
        <dbReference type="ChEBI" id="CHEBI:48828"/>
    </cofactor>
</comment>
<reference evidence="25 26" key="1">
    <citation type="submission" date="2019-03" db="EMBL/GenBank/DDBJ databases">
        <title>Sequencing 23 genomes of Wallemia ichthyophaga.</title>
        <authorList>
            <person name="Gostincar C."/>
        </authorList>
    </citation>
    <scope>NUCLEOTIDE SEQUENCE [LARGE SCALE GENOMIC DNA]</scope>
    <source>
        <strain evidence="25 26">EXF-8621</strain>
    </source>
</reference>
<evidence type="ECO:0000256" key="20">
    <source>
        <dbReference type="ARBA" id="ARBA00024056"/>
    </source>
</evidence>
<evidence type="ECO:0000256" key="8">
    <source>
        <dbReference type="ARBA" id="ARBA00022622"/>
    </source>
</evidence>
<keyword evidence="16" id="KW-0170">Cobalt</keyword>
<dbReference type="SUPFAM" id="SSF88713">
    <property type="entry name" value="Glycoside hydrolase/deacetylase"/>
    <property type="match status" value="1"/>
</dbReference>
<protein>
    <recommendedName>
        <fullName evidence="20">chitin deacetylase</fullName>
        <ecNumber evidence="20">3.5.1.41</ecNumber>
    </recommendedName>
</protein>
<keyword evidence="14" id="KW-0325">Glycoprotein</keyword>
<dbReference type="Gene3D" id="3.20.20.370">
    <property type="entry name" value="Glycoside hydrolase/deacetylase"/>
    <property type="match status" value="1"/>
</dbReference>
<evidence type="ECO:0000256" key="9">
    <source>
        <dbReference type="ARBA" id="ARBA00022723"/>
    </source>
</evidence>
<dbReference type="GO" id="GO:0098552">
    <property type="term" value="C:side of membrane"/>
    <property type="evidence" value="ECO:0007669"/>
    <property type="project" value="UniProtKB-KW"/>
</dbReference>
<dbReference type="PANTHER" id="PTHR10587:SF98">
    <property type="entry name" value="CHITIN DEACETYLASE"/>
    <property type="match status" value="1"/>
</dbReference>
<feature type="compositionally biased region" description="Polar residues" evidence="22">
    <location>
        <begin position="441"/>
        <end position="468"/>
    </location>
</feature>
<dbReference type="GO" id="GO:0071555">
    <property type="term" value="P:cell wall organization"/>
    <property type="evidence" value="ECO:0007669"/>
    <property type="project" value="UniProtKB-KW"/>
</dbReference>
<evidence type="ECO:0000256" key="13">
    <source>
        <dbReference type="ARBA" id="ARBA00023136"/>
    </source>
</evidence>
<dbReference type="InterPro" id="IPR011330">
    <property type="entry name" value="Glyco_hydro/deAcase_b/a-brl"/>
</dbReference>
<gene>
    <name evidence="25" type="ORF">E3P90_03173</name>
</gene>
<dbReference type="InterPro" id="IPR002509">
    <property type="entry name" value="NODB_dom"/>
</dbReference>
<feature type="compositionally biased region" description="Low complexity" evidence="22">
    <location>
        <begin position="390"/>
        <end position="417"/>
    </location>
</feature>
<comment type="caution">
    <text evidence="25">The sequence shown here is derived from an EMBL/GenBank/DDBJ whole genome shotgun (WGS) entry which is preliminary data.</text>
</comment>
<dbReference type="EC" id="3.5.1.41" evidence="20"/>
<organism evidence="25 26">
    <name type="scientific">Wallemia ichthyophaga</name>
    <dbReference type="NCBI Taxonomy" id="245174"/>
    <lineage>
        <taxon>Eukaryota</taxon>
        <taxon>Fungi</taxon>
        <taxon>Dikarya</taxon>
        <taxon>Basidiomycota</taxon>
        <taxon>Wallemiomycotina</taxon>
        <taxon>Wallemiomycetes</taxon>
        <taxon>Wallemiales</taxon>
        <taxon>Wallemiaceae</taxon>
        <taxon>Wallemia</taxon>
    </lineage>
</organism>
<evidence type="ECO:0000256" key="4">
    <source>
        <dbReference type="ARBA" id="ARBA00010973"/>
    </source>
</evidence>
<evidence type="ECO:0000256" key="10">
    <source>
        <dbReference type="ARBA" id="ARBA00022729"/>
    </source>
</evidence>
<dbReference type="Proteomes" id="UP000306954">
    <property type="component" value="Unassembled WGS sequence"/>
</dbReference>
<keyword evidence="8" id="KW-0336">GPI-anchor</keyword>
<dbReference type="FunFam" id="3.20.20.370:FF:000004">
    <property type="entry name" value="Related to Chitin deacetylase"/>
    <property type="match status" value="1"/>
</dbReference>
<comment type="subcellular location">
    <subcellularLocation>
        <location evidence="3">Cell membrane</location>
        <topology evidence="3">Lipid-anchor</topology>
        <topology evidence="3">GPI-anchor</topology>
    </subcellularLocation>
    <subcellularLocation>
        <location evidence="2">Secreted</location>
        <location evidence="2">Cell wall</location>
    </subcellularLocation>
</comment>
<dbReference type="PANTHER" id="PTHR10587">
    <property type="entry name" value="GLYCOSYL TRANSFERASE-RELATED"/>
    <property type="match status" value="1"/>
</dbReference>
<keyword evidence="17" id="KW-0449">Lipoprotein</keyword>
<proteinExistence type="inferred from homology"/>
<dbReference type="GO" id="GO:0005886">
    <property type="term" value="C:plasma membrane"/>
    <property type="evidence" value="ECO:0007669"/>
    <property type="project" value="UniProtKB-SubCell"/>
</dbReference>
<comment type="catalytic activity">
    <reaction evidence="21">
        <text>[(1-&gt;4)-N-acetyl-beta-D-glucosaminyl](n) + n H2O = chitosan + n acetate</text>
        <dbReference type="Rhea" id="RHEA:10464"/>
        <dbReference type="Rhea" id="RHEA-COMP:9593"/>
        <dbReference type="Rhea" id="RHEA-COMP:9597"/>
        <dbReference type="ChEBI" id="CHEBI:15377"/>
        <dbReference type="ChEBI" id="CHEBI:17029"/>
        <dbReference type="ChEBI" id="CHEBI:30089"/>
        <dbReference type="ChEBI" id="CHEBI:57704"/>
        <dbReference type="EC" id="3.5.1.41"/>
    </reaction>
    <physiologicalReaction direction="left-to-right" evidence="21">
        <dbReference type="Rhea" id="RHEA:10465"/>
    </physiologicalReaction>
</comment>
<keyword evidence="6" id="KW-0134">Cell wall</keyword>
<evidence type="ECO:0000256" key="2">
    <source>
        <dbReference type="ARBA" id="ARBA00004191"/>
    </source>
</evidence>
<feature type="compositionally biased region" description="Acidic residues" evidence="22">
    <location>
        <begin position="418"/>
        <end position="432"/>
    </location>
</feature>
<evidence type="ECO:0000313" key="25">
    <source>
        <dbReference type="EMBL" id="TIB09728.1"/>
    </source>
</evidence>
<evidence type="ECO:0000256" key="3">
    <source>
        <dbReference type="ARBA" id="ARBA00004609"/>
    </source>
</evidence>
<evidence type="ECO:0000256" key="6">
    <source>
        <dbReference type="ARBA" id="ARBA00022512"/>
    </source>
</evidence>
<dbReference type="GO" id="GO:0009272">
    <property type="term" value="P:fungal-type cell wall biogenesis"/>
    <property type="evidence" value="ECO:0007669"/>
    <property type="project" value="UniProtKB-ARBA"/>
</dbReference>
<keyword evidence="7" id="KW-0964">Secreted</keyword>
<evidence type="ECO:0000256" key="7">
    <source>
        <dbReference type="ARBA" id="ARBA00022525"/>
    </source>
</evidence>
<keyword evidence="9" id="KW-0479">Metal-binding</keyword>
<accession>A0A4T0HZM9</accession>
<evidence type="ECO:0000256" key="1">
    <source>
        <dbReference type="ARBA" id="ARBA00001941"/>
    </source>
</evidence>
<evidence type="ECO:0000259" key="24">
    <source>
        <dbReference type="PROSITE" id="PS51677"/>
    </source>
</evidence>
<name>A0A4T0HZM9_WALIC</name>